<evidence type="ECO:0000313" key="3">
    <source>
        <dbReference type="Proteomes" id="UP000270468"/>
    </source>
</evidence>
<organism evidence="2 3">
    <name type="scientific">Filibacter tadaridae</name>
    <dbReference type="NCBI Taxonomy" id="2483811"/>
    <lineage>
        <taxon>Bacteria</taxon>
        <taxon>Bacillati</taxon>
        <taxon>Bacillota</taxon>
        <taxon>Bacilli</taxon>
        <taxon>Bacillales</taxon>
        <taxon>Caryophanaceae</taxon>
        <taxon>Filibacter</taxon>
    </lineage>
</organism>
<dbReference type="EMBL" id="UXAV01000043">
    <property type="protein sequence ID" value="VDC32030.1"/>
    <property type="molecule type" value="Genomic_DNA"/>
</dbReference>
<feature type="transmembrane region" description="Helical" evidence="1">
    <location>
        <begin position="12"/>
        <end position="28"/>
    </location>
</feature>
<dbReference type="AlphaFoldDB" id="A0A3P5XSM3"/>
<keyword evidence="1" id="KW-1133">Transmembrane helix</keyword>
<reference evidence="2 3" key="1">
    <citation type="submission" date="2018-11" db="EMBL/GenBank/DDBJ databases">
        <authorList>
            <person name="Criscuolo A."/>
        </authorList>
    </citation>
    <scope>NUCLEOTIDE SEQUENCE [LARGE SCALE GENOMIC DNA]</scope>
    <source>
        <strain evidence="2">ATB-66</strain>
    </source>
</reference>
<dbReference type="Proteomes" id="UP000270468">
    <property type="component" value="Unassembled WGS sequence"/>
</dbReference>
<keyword evidence="1" id="KW-0812">Transmembrane</keyword>
<sequence length="78" mass="9230">MSSTKREYTSKTFVVLLTLVLSILFMIFDTNPIEAILEELWGQALFYTIWPIFISFVISLFFLSLYRRIKDKKVDSIK</sequence>
<name>A0A3P5XSM3_9BACL</name>
<evidence type="ECO:0000313" key="2">
    <source>
        <dbReference type="EMBL" id="VDC32030.1"/>
    </source>
</evidence>
<proteinExistence type="predicted"/>
<evidence type="ECO:0000256" key="1">
    <source>
        <dbReference type="SAM" id="Phobius"/>
    </source>
</evidence>
<accession>A0A3P5XSM3</accession>
<keyword evidence="1" id="KW-0472">Membrane</keyword>
<feature type="transmembrane region" description="Helical" evidence="1">
    <location>
        <begin position="40"/>
        <end position="63"/>
    </location>
</feature>
<protein>
    <submittedName>
        <fullName evidence="2">Uncharacterized protein</fullName>
    </submittedName>
</protein>
<gene>
    <name evidence="2" type="ORF">FILTAD_02563</name>
</gene>
<keyword evidence="3" id="KW-1185">Reference proteome</keyword>